<dbReference type="EMBL" id="CABQ01000240">
    <property type="protein sequence ID" value="CBI08603.1"/>
    <property type="molecule type" value="Genomic_DNA"/>
</dbReference>
<organism evidence="1">
    <name type="scientific">mine drainage metagenome</name>
    <dbReference type="NCBI Taxonomy" id="410659"/>
    <lineage>
        <taxon>unclassified sequences</taxon>
        <taxon>metagenomes</taxon>
        <taxon>ecological metagenomes</taxon>
    </lineage>
</organism>
<sequence length="102" mass="11584">MMTRPSMHPTEARPFQSGLKPYALRWPLESVLQAWSRLTGLVVFESGRERAACCSGLVDSRLTTVCYAWSPLMRVAIRTERQPKKQGLELPTHQVQRQIAMG</sequence>
<dbReference type="AlphaFoldDB" id="E6QMY2"/>
<gene>
    <name evidence="1" type="ORF">CARN6_2085</name>
</gene>
<comment type="caution">
    <text evidence="1">The sequence shown here is derived from an EMBL/GenBank/DDBJ whole genome shotgun (WGS) entry which is preliminary data.</text>
</comment>
<reference evidence="1" key="1">
    <citation type="submission" date="2009-10" db="EMBL/GenBank/DDBJ databases">
        <title>Diversity of trophic interactions inside an arsenic-rich microbial ecosystem.</title>
        <authorList>
            <person name="Bertin P.N."/>
            <person name="Heinrich-Salmeron A."/>
            <person name="Pelletier E."/>
            <person name="Goulhen-Chollet F."/>
            <person name="Arsene-Ploetze F."/>
            <person name="Gallien S."/>
            <person name="Calteau A."/>
            <person name="Vallenet D."/>
            <person name="Casiot C."/>
            <person name="Chane-Woon-Ming B."/>
            <person name="Giloteaux L."/>
            <person name="Barakat M."/>
            <person name="Bonnefoy V."/>
            <person name="Bruneel O."/>
            <person name="Chandler M."/>
            <person name="Cleiss J."/>
            <person name="Duran R."/>
            <person name="Elbaz-Poulichet F."/>
            <person name="Fonknechten N."/>
            <person name="Lauga B."/>
            <person name="Mornico D."/>
            <person name="Ortet P."/>
            <person name="Schaeffer C."/>
            <person name="Siguier P."/>
            <person name="Alexander Thil Smith A."/>
            <person name="Van Dorsselaer A."/>
            <person name="Weissenbach J."/>
            <person name="Medigue C."/>
            <person name="Le Paslier D."/>
        </authorList>
    </citation>
    <scope>NUCLEOTIDE SEQUENCE</scope>
</reference>
<protein>
    <submittedName>
        <fullName evidence="1">Uncharacterized protein</fullName>
    </submittedName>
</protein>
<evidence type="ECO:0000313" key="1">
    <source>
        <dbReference type="EMBL" id="CBI08603.1"/>
    </source>
</evidence>
<proteinExistence type="predicted"/>
<accession>E6QMY2</accession>
<name>E6QMY2_9ZZZZ</name>